<sequence length="378" mass="39071">MKAASRAIAAHQERWGQPDIVARAPGRVNLIGDHTDYNDGFTLPMALPFDTVIALSTTDSDQRSGPVTIESEGFGAATIDPTTIPGDTPAWAIHLAGVVSILTDLGIDSGGWSATIATDIPTGASLSSSAALEVAAITALLHRANRSWSPLGIARAGQRVENEIVGLPSGIMDQFISAGAIAGHASLMDCRALTLTPTPLPEGVAIAIADTGTRRVLADAAYADRRRSCEQAASDIGVDALRDATLDDLEVISDVTDRRRARHVITENTRTLAAAEAMTRGDAAGLGQLMTASHLSLRDDYEVSGPGLDAIVEASLAAPGCLGARMTGGGFAGCAVALVDTSQVDGFSDAVTSSYRYDGHEARIWICEPSAGAGIIAD</sequence>
<evidence type="ECO:0000256" key="9">
    <source>
        <dbReference type="ARBA" id="ARBA00023277"/>
    </source>
</evidence>
<dbReference type="InterPro" id="IPR013750">
    <property type="entry name" value="GHMP_kinase_C_dom"/>
</dbReference>
<keyword evidence="9" id="KW-0119">Carbohydrate metabolism</keyword>
<feature type="domain" description="Galactokinase N-terminal" evidence="13">
    <location>
        <begin position="10"/>
        <end position="56"/>
    </location>
</feature>
<dbReference type="Proteomes" id="UP000230914">
    <property type="component" value="Unassembled WGS sequence"/>
</dbReference>
<dbReference type="GO" id="GO:0004335">
    <property type="term" value="F:galactokinase activity"/>
    <property type="evidence" value="ECO:0007669"/>
    <property type="project" value="UniProtKB-UniRule"/>
</dbReference>
<dbReference type="Gene3D" id="3.30.230.10">
    <property type="match status" value="1"/>
</dbReference>
<dbReference type="NCBIfam" id="TIGR00131">
    <property type="entry name" value="gal_kin"/>
    <property type="match status" value="1"/>
</dbReference>
<evidence type="ECO:0000256" key="1">
    <source>
        <dbReference type="ARBA" id="ARBA00006566"/>
    </source>
</evidence>
<evidence type="ECO:0000256" key="2">
    <source>
        <dbReference type="ARBA" id="ARBA00022679"/>
    </source>
</evidence>
<dbReference type="Gene3D" id="3.30.70.890">
    <property type="entry name" value="GHMP kinase, C-terminal domain"/>
    <property type="match status" value="1"/>
</dbReference>
<keyword evidence="6" id="KW-0067">ATP-binding</keyword>
<dbReference type="InterPro" id="IPR006206">
    <property type="entry name" value="Mevalonate/galactokinase"/>
</dbReference>
<feature type="domain" description="GHMP kinase C-terminal" evidence="12">
    <location>
        <begin position="274"/>
        <end position="355"/>
    </location>
</feature>
<organism evidence="14 15">
    <name type="scientific">Ilumatobacter coccineus</name>
    <dbReference type="NCBI Taxonomy" id="467094"/>
    <lineage>
        <taxon>Bacteria</taxon>
        <taxon>Bacillati</taxon>
        <taxon>Actinomycetota</taxon>
        <taxon>Acidimicrobiia</taxon>
        <taxon>Acidimicrobiales</taxon>
        <taxon>Ilumatobacteraceae</taxon>
        <taxon>Ilumatobacter</taxon>
    </lineage>
</organism>
<dbReference type="InterPro" id="IPR000705">
    <property type="entry name" value="Galactokinase"/>
</dbReference>
<evidence type="ECO:0000256" key="10">
    <source>
        <dbReference type="NCBIfam" id="TIGR00131"/>
    </source>
</evidence>
<keyword evidence="2" id="KW-0808">Transferase</keyword>
<dbReference type="InterPro" id="IPR019539">
    <property type="entry name" value="GalKase_N"/>
</dbReference>
<dbReference type="FunFam" id="3.30.70.890:FF:000001">
    <property type="entry name" value="Galactokinase"/>
    <property type="match status" value="1"/>
</dbReference>
<dbReference type="InterPro" id="IPR036554">
    <property type="entry name" value="GHMP_kinase_C_sf"/>
</dbReference>
<evidence type="ECO:0000313" key="15">
    <source>
        <dbReference type="Proteomes" id="UP000230914"/>
    </source>
</evidence>
<dbReference type="PRINTS" id="PR00959">
    <property type="entry name" value="MEVGALKINASE"/>
</dbReference>
<gene>
    <name evidence="14" type="primary">galK</name>
    <name evidence="14" type="ORF">CSA55_04145</name>
</gene>
<keyword evidence="4" id="KW-0547">Nucleotide-binding</keyword>
<dbReference type="SUPFAM" id="SSF55060">
    <property type="entry name" value="GHMP Kinase, C-terminal domain"/>
    <property type="match status" value="1"/>
</dbReference>
<evidence type="ECO:0000259" key="11">
    <source>
        <dbReference type="Pfam" id="PF00288"/>
    </source>
</evidence>
<evidence type="ECO:0000256" key="6">
    <source>
        <dbReference type="ARBA" id="ARBA00022840"/>
    </source>
</evidence>
<dbReference type="AlphaFoldDB" id="A0A2G6K8S0"/>
<evidence type="ECO:0000256" key="4">
    <source>
        <dbReference type="ARBA" id="ARBA00022741"/>
    </source>
</evidence>
<dbReference type="SUPFAM" id="SSF54211">
    <property type="entry name" value="Ribosomal protein S5 domain 2-like"/>
    <property type="match status" value="1"/>
</dbReference>
<dbReference type="InterPro" id="IPR014721">
    <property type="entry name" value="Ribsml_uS5_D2-typ_fold_subgr"/>
</dbReference>
<dbReference type="EMBL" id="PDSL01000054">
    <property type="protein sequence ID" value="PIE32045.1"/>
    <property type="molecule type" value="Genomic_DNA"/>
</dbReference>
<accession>A0A2G6K8S0</accession>
<dbReference type="PRINTS" id="PR00473">
    <property type="entry name" value="GALCTOKINASE"/>
</dbReference>
<evidence type="ECO:0000256" key="7">
    <source>
        <dbReference type="ARBA" id="ARBA00022842"/>
    </source>
</evidence>
<proteinExistence type="inferred from homology"/>
<dbReference type="Pfam" id="PF08544">
    <property type="entry name" value="GHMP_kinases_C"/>
    <property type="match status" value="1"/>
</dbReference>
<dbReference type="PANTHER" id="PTHR10457">
    <property type="entry name" value="MEVALONATE KINASE/GALACTOKINASE"/>
    <property type="match status" value="1"/>
</dbReference>
<dbReference type="PANTHER" id="PTHR10457:SF7">
    <property type="entry name" value="GALACTOKINASE-RELATED"/>
    <property type="match status" value="1"/>
</dbReference>
<dbReference type="InterPro" id="IPR020568">
    <property type="entry name" value="Ribosomal_Su5_D2-typ_SF"/>
</dbReference>
<dbReference type="EC" id="2.7.1.6" evidence="10"/>
<dbReference type="GO" id="GO:0005829">
    <property type="term" value="C:cytosol"/>
    <property type="evidence" value="ECO:0007669"/>
    <property type="project" value="TreeGrafter"/>
</dbReference>
<comment type="similarity">
    <text evidence="1">Belongs to the GHMP kinase family. GalK subfamily.</text>
</comment>
<dbReference type="Pfam" id="PF00288">
    <property type="entry name" value="GHMP_kinases_N"/>
    <property type="match status" value="1"/>
</dbReference>
<keyword evidence="7" id="KW-0460">Magnesium</keyword>
<reference evidence="14 15" key="1">
    <citation type="submission" date="2017-10" db="EMBL/GenBank/DDBJ databases">
        <title>Novel microbial diversity and functional potential in the marine mammal oral microbiome.</title>
        <authorList>
            <person name="Dudek N.K."/>
            <person name="Sun C.L."/>
            <person name="Burstein D."/>
            <person name="Kantor R.S."/>
            <person name="Aliaga Goltsman D.S."/>
            <person name="Bik E.M."/>
            <person name="Thomas B.C."/>
            <person name="Banfield J.F."/>
            <person name="Relman D.A."/>
        </authorList>
    </citation>
    <scope>NUCLEOTIDE SEQUENCE [LARGE SCALE GENOMIC DNA]</scope>
    <source>
        <strain evidence="14">DOLJORAL78_61_10</strain>
    </source>
</reference>
<evidence type="ECO:0000313" key="14">
    <source>
        <dbReference type="EMBL" id="PIE32045.1"/>
    </source>
</evidence>
<dbReference type="PROSITE" id="PS00106">
    <property type="entry name" value="GALACTOKINASE"/>
    <property type="match status" value="1"/>
</dbReference>
<evidence type="ECO:0000259" key="13">
    <source>
        <dbReference type="Pfam" id="PF10509"/>
    </source>
</evidence>
<dbReference type="GO" id="GO:0046872">
    <property type="term" value="F:metal ion binding"/>
    <property type="evidence" value="ECO:0007669"/>
    <property type="project" value="UniProtKB-KW"/>
</dbReference>
<keyword evidence="8" id="KW-0299">Galactose metabolism</keyword>
<comment type="caution">
    <text evidence="14">The sequence shown here is derived from an EMBL/GenBank/DDBJ whole genome shotgun (WGS) entry which is preliminary data.</text>
</comment>
<keyword evidence="5 14" id="KW-0418">Kinase</keyword>
<dbReference type="InterPro" id="IPR019741">
    <property type="entry name" value="Galactokinase_CS"/>
</dbReference>
<name>A0A2G6K8S0_9ACTN</name>
<dbReference type="GO" id="GO:0005524">
    <property type="term" value="F:ATP binding"/>
    <property type="evidence" value="ECO:0007669"/>
    <property type="project" value="UniProtKB-UniRule"/>
</dbReference>
<dbReference type="GO" id="GO:0006012">
    <property type="term" value="P:galactose metabolic process"/>
    <property type="evidence" value="ECO:0007669"/>
    <property type="project" value="UniProtKB-UniRule"/>
</dbReference>
<evidence type="ECO:0000256" key="3">
    <source>
        <dbReference type="ARBA" id="ARBA00022723"/>
    </source>
</evidence>
<evidence type="ECO:0000256" key="5">
    <source>
        <dbReference type="ARBA" id="ARBA00022777"/>
    </source>
</evidence>
<dbReference type="PIRSF" id="PIRSF000530">
    <property type="entry name" value="Galactokinase"/>
    <property type="match status" value="1"/>
</dbReference>
<evidence type="ECO:0000259" key="12">
    <source>
        <dbReference type="Pfam" id="PF08544"/>
    </source>
</evidence>
<dbReference type="InterPro" id="IPR006204">
    <property type="entry name" value="GHMP_kinase_N_dom"/>
</dbReference>
<evidence type="ECO:0000256" key="8">
    <source>
        <dbReference type="ARBA" id="ARBA00023144"/>
    </source>
</evidence>
<keyword evidence="3" id="KW-0479">Metal-binding</keyword>
<feature type="domain" description="GHMP kinase N-terminal" evidence="11">
    <location>
        <begin position="105"/>
        <end position="177"/>
    </location>
</feature>
<protein>
    <recommendedName>
        <fullName evidence="10">Galactokinase</fullName>
        <ecNumber evidence="10">2.7.1.6</ecNumber>
    </recommendedName>
</protein>
<dbReference type="Pfam" id="PF10509">
    <property type="entry name" value="GalKase_gal_bdg"/>
    <property type="match status" value="1"/>
</dbReference>